<evidence type="ECO:0000259" key="1">
    <source>
        <dbReference type="Pfam" id="PF14213"/>
    </source>
</evidence>
<gene>
    <name evidence="2" type="ORF">GCM10010993_36210</name>
</gene>
<comment type="caution">
    <text evidence="2">The sequence shown here is derived from an EMBL/GenBank/DDBJ whole genome shotgun (WGS) entry which is preliminary data.</text>
</comment>
<dbReference type="InterPro" id="IPR025474">
    <property type="entry name" value="DUF4325"/>
</dbReference>
<accession>A0ABQ1N5D1</accession>
<protein>
    <recommendedName>
        <fullName evidence="1">DUF4325 domain-containing protein</fullName>
    </recommendedName>
</protein>
<dbReference type="Proteomes" id="UP000635885">
    <property type="component" value="Unassembled WGS sequence"/>
</dbReference>
<evidence type="ECO:0000313" key="3">
    <source>
        <dbReference type="Proteomes" id="UP000635885"/>
    </source>
</evidence>
<proteinExistence type="predicted"/>
<keyword evidence="3" id="KW-1185">Reference proteome</keyword>
<dbReference type="EMBL" id="BMFD01000025">
    <property type="protein sequence ID" value="GGC54562.1"/>
    <property type="molecule type" value="Genomic_DNA"/>
</dbReference>
<dbReference type="RefSeq" id="WP_188444527.1">
    <property type="nucleotide sequence ID" value="NZ_BMFD01000025.1"/>
</dbReference>
<organism evidence="2 3">
    <name type="scientific">Belliella aquatica</name>
    <dbReference type="NCBI Taxonomy" id="1323734"/>
    <lineage>
        <taxon>Bacteria</taxon>
        <taxon>Pseudomonadati</taxon>
        <taxon>Bacteroidota</taxon>
        <taxon>Cytophagia</taxon>
        <taxon>Cytophagales</taxon>
        <taxon>Cyclobacteriaceae</taxon>
        <taxon>Belliella</taxon>
    </lineage>
</organism>
<reference evidence="3" key="1">
    <citation type="journal article" date="2019" name="Int. J. Syst. Evol. Microbiol.">
        <title>The Global Catalogue of Microorganisms (GCM) 10K type strain sequencing project: providing services to taxonomists for standard genome sequencing and annotation.</title>
        <authorList>
            <consortium name="The Broad Institute Genomics Platform"/>
            <consortium name="The Broad Institute Genome Sequencing Center for Infectious Disease"/>
            <person name="Wu L."/>
            <person name="Ma J."/>
        </authorList>
    </citation>
    <scope>NUCLEOTIDE SEQUENCE [LARGE SCALE GENOMIC DNA]</scope>
    <source>
        <strain evidence="3">CGMCC 1.12479</strain>
    </source>
</reference>
<feature type="domain" description="DUF4325" evidence="1">
    <location>
        <begin position="18"/>
        <end position="78"/>
    </location>
</feature>
<sequence>MLIRVAHIVKETFTNQAGHDFYLHLKEVLKKGETIEVSFKDASAPSSSFLNSSFGALIEEIGLQEFLSLVKPRELTPTQAQMLKHYIQGFKSDSTKH</sequence>
<dbReference type="Pfam" id="PF14213">
    <property type="entry name" value="DUF4325"/>
    <property type="match status" value="1"/>
</dbReference>
<name>A0ABQ1N5D1_9BACT</name>
<evidence type="ECO:0000313" key="2">
    <source>
        <dbReference type="EMBL" id="GGC54562.1"/>
    </source>
</evidence>